<dbReference type="EMBL" id="HBIR01016937">
    <property type="protein sequence ID" value="CAE0542026.1"/>
    <property type="molecule type" value="Transcribed_RNA"/>
</dbReference>
<feature type="region of interest" description="Disordered" evidence="1">
    <location>
        <begin position="504"/>
        <end position="529"/>
    </location>
</feature>
<accession>A0A7S3S288</accession>
<evidence type="ECO:0000313" key="2">
    <source>
        <dbReference type="EMBL" id="CAE0542026.1"/>
    </source>
</evidence>
<feature type="region of interest" description="Disordered" evidence="1">
    <location>
        <begin position="292"/>
        <end position="323"/>
    </location>
</feature>
<protein>
    <submittedName>
        <fullName evidence="2">Uncharacterized protein</fullName>
    </submittedName>
</protein>
<feature type="region of interest" description="Disordered" evidence="1">
    <location>
        <begin position="125"/>
        <end position="146"/>
    </location>
</feature>
<name>A0A7S3S288_EMIHU</name>
<proteinExistence type="predicted"/>
<gene>
    <name evidence="2" type="ORF">EHUX00137_LOCUS12691</name>
</gene>
<organism evidence="2">
    <name type="scientific">Emiliania huxleyi</name>
    <name type="common">Coccolithophore</name>
    <name type="synonym">Pontosphaera huxleyi</name>
    <dbReference type="NCBI Taxonomy" id="2903"/>
    <lineage>
        <taxon>Eukaryota</taxon>
        <taxon>Haptista</taxon>
        <taxon>Haptophyta</taxon>
        <taxon>Prymnesiophyceae</taxon>
        <taxon>Isochrysidales</taxon>
        <taxon>Noelaerhabdaceae</taxon>
        <taxon>Emiliania</taxon>
    </lineage>
</organism>
<sequence length="612" mass="64476">MAVRGELRKLPFSPNHSVEAVKCAGETEWRRGDKLCWYSLSLLRPWFDAPLERTDSNRRVSDHFKNMSHNAHHAQNRLGKPAGKASGQNRPGWHAWALMGYRLLPEGAVDRAGTSIPEQGLSEVAQRERLPWDSSGGGLDGVSDGRRPSEEVSACFLAPLDAGTTAAIARRNAAARAANAAARAAVGASAANFSRHVNGRPGDVLWLLSATGPRLVLSLGKTSWGGGSEKGGLMLKTLPTTEGGSADGGLPYLLQPEELTPDECAPINHVVPFARLLDMEWCRPAPPGGIGGDAASLGSSPPAAQSRPVEAAEATGGAALPEGGSSSIADATVALGSGAGAGGATSSAVPFGGVAHATGAATELSSRWPDGEWGALGVDAGELRAALSDLRAAAAQFRSMRGHDVSKPGFALQLYEKVMSVGKMLEPVPLGCPQAGEAARLAGTLRDVLDRVYSYVRSSLHKPAQSAWFSEEFQAELLARKLGMAERHRALHAAHRALLAAAVERPAEPRGDSPLAGPGTKRKLVDTEGPEAARQCTVDFWDGEAAAGPEVEMPEELRPAILEGLRRVLLSSRLKPDPTRYWADKGTGGPFPFPEQLSEMRRELGVERAPSV</sequence>
<dbReference type="AlphaFoldDB" id="A0A7S3S288"/>
<feature type="region of interest" description="Disordered" evidence="1">
    <location>
        <begin position="70"/>
        <end position="89"/>
    </location>
</feature>
<reference evidence="2" key="1">
    <citation type="submission" date="2021-01" db="EMBL/GenBank/DDBJ databases">
        <authorList>
            <person name="Corre E."/>
            <person name="Pelletier E."/>
            <person name="Niang G."/>
            <person name="Scheremetjew M."/>
            <person name="Finn R."/>
            <person name="Kale V."/>
            <person name="Holt S."/>
            <person name="Cochrane G."/>
            <person name="Meng A."/>
            <person name="Brown T."/>
            <person name="Cohen L."/>
        </authorList>
    </citation>
    <scope>NUCLEOTIDE SEQUENCE</scope>
    <source>
        <strain evidence="2">379</strain>
    </source>
</reference>
<evidence type="ECO:0000256" key="1">
    <source>
        <dbReference type="SAM" id="MobiDB-lite"/>
    </source>
</evidence>